<evidence type="ECO:0008006" key="3">
    <source>
        <dbReference type="Google" id="ProtNLM"/>
    </source>
</evidence>
<proteinExistence type="predicted"/>
<protein>
    <recommendedName>
        <fullName evidence="3">Niemann-Pick C1 N-terminal domain-containing protein</fullName>
    </recommendedName>
</protein>
<evidence type="ECO:0000256" key="1">
    <source>
        <dbReference type="SAM" id="SignalP"/>
    </source>
</evidence>
<evidence type="ECO:0000313" key="2">
    <source>
        <dbReference type="EMBL" id="ETV70845.1"/>
    </source>
</evidence>
<sequence length="276" mass="29498">MGRRMHFNVRLVAVWAAIVASVVRAQDGTCLASGVPPYQTSTKYALAFCTQFQAARCCLPVHDNAIQREYVNLLASSTVCAEMLNVHKSTLAHIMCASCNPQSPQFLSPPRNPGFFSGQTTFKVCASFAAAVAPSSFDQCGLSQQAYRYSPCTPTNPVSASAAWPDTCADGMFVCQSKATQAFSCQPTPCASDDVPTGFANTPCSNYTCTSSAMFLNDNGGAKPVFYEKVAVEIIDDINSGPCFEPVLVHSSASGVGWQVTTLLVVGWYWGGWACQ</sequence>
<dbReference type="EMBL" id="KI913163">
    <property type="protein sequence ID" value="ETV70845.1"/>
    <property type="molecule type" value="Genomic_DNA"/>
</dbReference>
<gene>
    <name evidence="2" type="ORF">H257_13625</name>
</gene>
<feature type="signal peptide" evidence="1">
    <location>
        <begin position="1"/>
        <end position="25"/>
    </location>
</feature>
<name>W4FTK4_APHAT</name>
<reference evidence="2" key="1">
    <citation type="submission" date="2013-12" db="EMBL/GenBank/DDBJ databases">
        <title>The Genome Sequence of Aphanomyces astaci APO3.</title>
        <authorList>
            <consortium name="The Broad Institute Genomics Platform"/>
            <person name="Russ C."/>
            <person name="Tyler B."/>
            <person name="van West P."/>
            <person name="Dieguez-Uribeondo J."/>
            <person name="Young S.K."/>
            <person name="Zeng Q."/>
            <person name="Gargeya S."/>
            <person name="Fitzgerald M."/>
            <person name="Abouelleil A."/>
            <person name="Alvarado L."/>
            <person name="Chapman S.B."/>
            <person name="Gainer-Dewar J."/>
            <person name="Goldberg J."/>
            <person name="Griggs A."/>
            <person name="Gujja S."/>
            <person name="Hansen M."/>
            <person name="Howarth C."/>
            <person name="Imamovic A."/>
            <person name="Ireland A."/>
            <person name="Larimer J."/>
            <person name="McCowan C."/>
            <person name="Murphy C."/>
            <person name="Pearson M."/>
            <person name="Poon T.W."/>
            <person name="Priest M."/>
            <person name="Roberts A."/>
            <person name="Saif S."/>
            <person name="Shea T."/>
            <person name="Sykes S."/>
            <person name="Wortman J."/>
            <person name="Nusbaum C."/>
            <person name="Birren B."/>
        </authorList>
    </citation>
    <scope>NUCLEOTIDE SEQUENCE [LARGE SCALE GENOMIC DNA]</scope>
    <source>
        <strain evidence="2">APO3</strain>
    </source>
</reference>
<dbReference type="GeneID" id="20815621"/>
<dbReference type="RefSeq" id="XP_009839508.1">
    <property type="nucleotide sequence ID" value="XM_009841206.1"/>
</dbReference>
<dbReference type="VEuPathDB" id="FungiDB:H257_13625"/>
<dbReference type="OrthoDB" id="72676at2759"/>
<accession>W4FTK4</accession>
<feature type="chain" id="PRO_5004840668" description="Niemann-Pick C1 N-terminal domain-containing protein" evidence="1">
    <location>
        <begin position="26"/>
        <end position="276"/>
    </location>
</feature>
<dbReference type="AlphaFoldDB" id="W4FTK4"/>
<keyword evidence="1" id="KW-0732">Signal</keyword>
<organism evidence="2">
    <name type="scientific">Aphanomyces astaci</name>
    <name type="common">Crayfish plague agent</name>
    <dbReference type="NCBI Taxonomy" id="112090"/>
    <lineage>
        <taxon>Eukaryota</taxon>
        <taxon>Sar</taxon>
        <taxon>Stramenopiles</taxon>
        <taxon>Oomycota</taxon>
        <taxon>Saprolegniomycetes</taxon>
        <taxon>Saprolegniales</taxon>
        <taxon>Verrucalvaceae</taxon>
        <taxon>Aphanomyces</taxon>
    </lineage>
</organism>